<keyword evidence="3" id="KW-1185">Reference proteome</keyword>
<dbReference type="GO" id="GO:0016787">
    <property type="term" value="F:hydrolase activity"/>
    <property type="evidence" value="ECO:0007669"/>
    <property type="project" value="UniProtKB-KW"/>
</dbReference>
<evidence type="ECO:0000313" key="2">
    <source>
        <dbReference type="EMBL" id="TVM18242.1"/>
    </source>
</evidence>
<gene>
    <name evidence="2" type="ORF">DPQ33_05665</name>
</gene>
<keyword evidence="2" id="KW-0378">Hydrolase</keyword>
<sequence length="378" mass="41439">MREQGIERRDFLKAGVLLGAGIIASGAIPAVGRAASYTPVKYSDVLDMDPVTMAESSGLVMDSWRYLTETVATIRNPRIREGVQAIMNNPAPTIMENLGSREKKEVYEELVAKGMVKDVAYEDFLPPVSNPSQSPQPFLSAPGSGYGSHHAYPGGVATHTALNVRVSLALYEGYRDTYDYLLDRDIIIASQVLHDLHKAWVFQWQEDGSSRTEQKLAGTGEHHPLSVAESFHRGLPAAMCVAQACAHDHPGFSDNEEGPVNWITTAATLLGKDAAKEGWLAPDGATLPQPRPMENFICHLGDHDWVLSVPAAHWTIPLMKEIAVEHYGVQESELGGRKFNQLRNYVFSQATIMSLYQLYVEQGKEALAKSVLSIVTPA</sequence>
<dbReference type="EMBL" id="QMIE01000004">
    <property type="protein sequence ID" value="TVM18242.1"/>
    <property type="molecule type" value="Genomic_DNA"/>
</dbReference>
<evidence type="ECO:0000313" key="3">
    <source>
        <dbReference type="Proteomes" id="UP000448292"/>
    </source>
</evidence>
<dbReference type="OrthoDB" id="1624022at2"/>
<name>A0A7M3MFZ2_9BACT</name>
<keyword evidence="1" id="KW-0408">Iron</keyword>
<reference evidence="2 3" key="1">
    <citation type="submission" date="2018-06" db="EMBL/GenBank/DDBJ databases">
        <title>Complete genome of Desulfovibrio indonesiensis P37SLT.</title>
        <authorList>
            <person name="Crispim J.S."/>
            <person name="Vidigal P.M.P."/>
            <person name="Silva L.C.F."/>
            <person name="Laguardia C.N."/>
            <person name="Araujo L.C."/>
            <person name="Dias R.S."/>
            <person name="Sousa M.P."/>
            <person name="Paula S.O."/>
            <person name="Silva C."/>
        </authorList>
    </citation>
    <scope>NUCLEOTIDE SEQUENCE [LARGE SCALE GENOMIC DNA]</scope>
    <source>
        <strain evidence="2 3">P37SLT</strain>
    </source>
</reference>
<proteinExistence type="predicted"/>
<keyword evidence="1" id="KW-0479">Metal-binding</keyword>
<comment type="caution">
    <text evidence="2">The sequence shown here is derived from an EMBL/GenBank/DDBJ whole genome shotgun (WGS) entry which is preliminary data.</text>
</comment>
<dbReference type="InterPro" id="IPR006311">
    <property type="entry name" value="TAT_signal"/>
</dbReference>
<dbReference type="AlphaFoldDB" id="A0A7M3MFZ2"/>
<dbReference type="GO" id="GO:0051536">
    <property type="term" value="F:iron-sulfur cluster binding"/>
    <property type="evidence" value="ECO:0007669"/>
    <property type="project" value="UniProtKB-KW"/>
</dbReference>
<dbReference type="RefSeq" id="WP_144302243.1">
    <property type="nucleotide sequence ID" value="NZ_QMIE01000004.1"/>
</dbReference>
<dbReference type="Proteomes" id="UP000448292">
    <property type="component" value="Unassembled WGS sequence"/>
</dbReference>
<keyword evidence="1" id="KW-0411">Iron-sulfur</keyword>
<protein>
    <submittedName>
        <fullName evidence="2">Metal-dependent phosphohydrolase</fullName>
    </submittedName>
</protein>
<accession>A0A7M3MFZ2</accession>
<evidence type="ECO:0000256" key="1">
    <source>
        <dbReference type="ARBA" id="ARBA00023014"/>
    </source>
</evidence>
<dbReference type="PROSITE" id="PS51318">
    <property type="entry name" value="TAT"/>
    <property type="match status" value="1"/>
</dbReference>
<organism evidence="2 3">
    <name type="scientific">Oceanidesulfovibrio indonesiensis</name>
    <dbReference type="NCBI Taxonomy" id="54767"/>
    <lineage>
        <taxon>Bacteria</taxon>
        <taxon>Pseudomonadati</taxon>
        <taxon>Thermodesulfobacteriota</taxon>
        <taxon>Desulfovibrionia</taxon>
        <taxon>Desulfovibrionales</taxon>
        <taxon>Desulfovibrionaceae</taxon>
        <taxon>Oceanidesulfovibrio</taxon>
    </lineage>
</organism>